<evidence type="ECO:0000256" key="2">
    <source>
        <dbReference type="ARBA" id="ARBA00022801"/>
    </source>
</evidence>
<dbReference type="InterPro" id="IPR036457">
    <property type="entry name" value="PPM-type-like_dom_sf"/>
</dbReference>
<feature type="compositionally biased region" description="Pro residues" evidence="5">
    <location>
        <begin position="32"/>
        <end position="47"/>
    </location>
</feature>
<sequence>MSADTGHTDQLPPSTNDSPTDSPSATQDPPQTSTPPPSTPEPSPPSPSTEQDPPAPKSLNIFRVGKDDTIGHRPTMEDQTVVYCSEDGEFHFFAIFDGHGGSSASVFCAEKLRSIIQSKLKGGSPPGPVESIIKESFQECNDALKETNSCSETGTTAVVAVVLGDQMWIANSGDSRAVLSKAEQAMRVTTDHKPTLEAERKRIEALKGFVFFGRVNGVLAVSRALGDFNFHPHVTCEPDVFGPFNVKDQENQFLILACDGLWDVVDDKHAVGIVQSCGSVQEGARKLVSTALDARSTDNISVAVVFFPNYAPNVH</sequence>
<dbReference type="InterPro" id="IPR015655">
    <property type="entry name" value="PP2C"/>
</dbReference>
<evidence type="ECO:0000259" key="6">
    <source>
        <dbReference type="PROSITE" id="PS51746"/>
    </source>
</evidence>
<dbReference type="GO" id="GO:0046872">
    <property type="term" value="F:metal ion binding"/>
    <property type="evidence" value="ECO:0007669"/>
    <property type="project" value="UniProtKB-KW"/>
</dbReference>
<protein>
    <recommendedName>
        <fullName evidence="6">PPM-type phosphatase domain-containing protein</fullName>
    </recommendedName>
</protein>
<dbReference type="CDD" id="cd00143">
    <property type="entry name" value="PP2Cc"/>
    <property type="match status" value="1"/>
</dbReference>
<dbReference type="InterPro" id="IPR001932">
    <property type="entry name" value="PPM-type_phosphatase-like_dom"/>
</dbReference>
<name>A0A6B2LB93_9EUKA</name>
<dbReference type="PROSITE" id="PS01032">
    <property type="entry name" value="PPM_1"/>
    <property type="match status" value="1"/>
</dbReference>
<evidence type="ECO:0000256" key="4">
    <source>
        <dbReference type="RuleBase" id="RU003465"/>
    </source>
</evidence>
<feature type="domain" description="PPM-type phosphatase" evidence="6">
    <location>
        <begin position="63"/>
        <end position="307"/>
    </location>
</feature>
<dbReference type="SMART" id="SM00332">
    <property type="entry name" value="PP2Cc"/>
    <property type="match status" value="1"/>
</dbReference>
<dbReference type="InterPro" id="IPR000222">
    <property type="entry name" value="PP2C_BS"/>
</dbReference>
<feature type="compositionally biased region" description="Low complexity" evidence="5">
    <location>
        <begin position="12"/>
        <end position="31"/>
    </location>
</feature>
<dbReference type="Pfam" id="PF00481">
    <property type="entry name" value="PP2C"/>
    <property type="match status" value="1"/>
</dbReference>
<organism evidence="7">
    <name type="scientific">Arcella intermedia</name>
    <dbReference type="NCBI Taxonomy" id="1963864"/>
    <lineage>
        <taxon>Eukaryota</taxon>
        <taxon>Amoebozoa</taxon>
        <taxon>Tubulinea</taxon>
        <taxon>Elardia</taxon>
        <taxon>Arcellinida</taxon>
        <taxon>Sphaerothecina</taxon>
        <taxon>Arcellidae</taxon>
        <taxon>Arcella</taxon>
    </lineage>
</organism>
<accession>A0A6B2LB93</accession>
<reference evidence="7" key="1">
    <citation type="journal article" date="2020" name="J. Eukaryot. Microbiol.">
        <title>De novo Sequencing, Assembly and Annotation of the Transcriptome for the Free-Living Testate Amoeba Arcella intermedia.</title>
        <authorList>
            <person name="Ribeiro G.M."/>
            <person name="Porfirio-Sousa A.L."/>
            <person name="Maurer-Alcala X.X."/>
            <person name="Katz L.A."/>
            <person name="Lahr D.J.G."/>
        </authorList>
    </citation>
    <scope>NUCLEOTIDE SEQUENCE</scope>
</reference>
<dbReference type="GO" id="GO:0004722">
    <property type="term" value="F:protein serine/threonine phosphatase activity"/>
    <property type="evidence" value="ECO:0007669"/>
    <property type="project" value="InterPro"/>
</dbReference>
<dbReference type="Gene3D" id="3.60.40.10">
    <property type="entry name" value="PPM-type phosphatase domain"/>
    <property type="match status" value="1"/>
</dbReference>
<keyword evidence="2 4" id="KW-0378">Hydrolase</keyword>
<evidence type="ECO:0000256" key="5">
    <source>
        <dbReference type="SAM" id="MobiDB-lite"/>
    </source>
</evidence>
<feature type="region of interest" description="Disordered" evidence="5">
    <location>
        <begin position="1"/>
        <end position="60"/>
    </location>
</feature>
<keyword evidence="3 4" id="KW-0904">Protein phosphatase</keyword>
<keyword evidence="1" id="KW-0479">Metal-binding</keyword>
<evidence type="ECO:0000256" key="1">
    <source>
        <dbReference type="ARBA" id="ARBA00022723"/>
    </source>
</evidence>
<proteinExistence type="inferred from homology"/>
<evidence type="ECO:0000256" key="3">
    <source>
        <dbReference type="ARBA" id="ARBA00022912"/>
    </source>
</evidence>
<dbReference type="PROSITE" id="PS51746">
    <property type="entry name" value="PPM_2"/>
    <property type="match status" value="1"/>
</dbReference>
<comment type="similarity">
    <text evidence="4">Belongs to the PP2C family.</text>
</comment>
<dbReference type="PANTHER" id="PTHR47992">
    <property type="entry name" value="PROTEIN PHOSPHATASE"/>
    <property type="match status" value="1"/>
</dbReference>
<dbReference type="SUPFAM" id="SSF81606">
    <property type="entry name" value="PP2C-like"/>
    <property type="match status" value="1"/>
</dbReference>
<dbReference type="AlphaFoldDB" id="A0A6B2LB93"/>
<dbReference type="SMART" id="SM00331">
    <property type="entry name" value="PP2C_SIG"/>
    <property type="match status" value="1"/>
</dbReference>
<evidence type="ECO:0000313" key="7">
    <source>
        <dbReference type="EMBL" id="NDV33978.1"/>
    </source>
</evidence>
<dbReference type="EMBL" id="GIBP01005009">
    <property type="protein sequence ID" value="NDV33978.1"/>
    <property type="molecule type" value="Transcribed_RNA"/>
</dbReference>